<proteinExistence type="predicted"/>
<evidence type="ECO:0008006" key="4">
    <source>
        <dbReference type="Google" id="ProtNLM"/>
    </source>
</evidence>
<evidence type="ECO:0000313" key="2">
    <source>
        <dbReference type="EMBL" id="MDR5875712.1"/>
    </source>
</evidence>
<dbReference type="RefSeq" id="WP_230446390.1">
    <property type="nucleotide sequence ID" value="NZ_JARWAI010000008.1"/>
</dbReference>
<feature type="region of interest" description="Disordered" evidence="1">
    <location>
        <begin position="31"/>
        <end position="65"/>
    </location>
</feature>
<dbReference type="EMBL" id="JARWAI010000008">
    <property type="protein sequence ID" value="MDR5875712.1"/>
    <property type="molecule type" value="Genomic_DNA"/>
</dbReference>
<dbReference type="PROSITE" id="PS51257">
    <property type="entry name" value="PROKAR_LIPOPROTEIN"/>
    <property type="match status" value="1"/>
</dbReference>
<sequence>MYKMRTGFGLTRVGIVLFTMTLLVGCSDSEEQASREQQAREAENVAAQEEAASREAQAQREADEQREPLNVRILVSASIGSDRRLLIEGETNLPDEAQVQVIIERELSRVRWRERVDVAQGQFTAGPFGPGSGLPDGGYSVTVELSEATVQPESVQQRIGEEGEYLAGELVTESRHGLGQIATYTTRFMVGSEPRQSRGDAQLLQTP</sequence>
<feature type="compositionally biased region" description="Basic and acidic residues" evidence="1">
    <location>
        <begin position="32"/>
        <end position="43"/>
    </location>
</feature>
<dbReference type="Proteomes" id="UP001269267">
    <property type="component" value="Unassembled WGS sequence"/>
</dbReference>
<reference evidence="2 3" key="1">
    <citation type="submission" date="2023-04" db="EMBL/GenBank/DDBJ databases">
        <title>A long-awaited taxogenomic arrangement of the family Halomonadaceae.</title>
        <authorList>
            <person name="De La Haba R."/>
            <person name="Chuvochina M."/>
            <person name="Wittouck S."/>
            <person name="Arahal D.R."/>
            <person name="Sanchez-Porro C."/>
            <person name="Hugenholtz P."/>
            <person name="Ventosa A."/>
        </authorList>
    </citation>
    <scope>NUCLEOTIDE SEQUENCE [LARGE SCALE GENOMIC DNA]</scope>
    <source>
        <strain evidence="2 3">DSM 18042</strain>
    </source>
</reference>
<protein>
    <recommendedName>
        <fullName evidence="4">Lipoprotein</fullName>
    </recommendedName>
</protein>
<feature type="compositionally biased region" description="Basic and acidic residues" evidence="1">
    <location>
        <begin position="51"/>
        <end position="65"/>
    </location>
</feature>
<keyword evidence="3" id="KW-1185">Reference proteome</keyword>
<evidence type="ECO:0000256" key="1">
    <source>
        <dbReference type="SAM" id="MobiDB-lite"/>
    </source>
</evidence>
<comment type="caution">
    <text evidence="2">The sequence shown here is derived from an EMBL/GenBank/DDBJ whole genome shotgun (WGS) entry which is preliminary data.</text>
</comment>
<gene>
    <name evidence="2" type="ORF">QC815_12385</name>
</gene>
<evidence type="ECO:0000313" key="3">
    <source>
        <dbReference type="Proteomes" id="UP001269267"/>
    </source>
</evidence>
<organism evidence="2 3">
    <name type="scientific">Vreelandella gomseomensis</name>
    <dbReference type="NCBI Taxonomy" id="370766"/>
    <lineage>
        <taxon>Bacteria</taxon>
        <taxon>Pseudomonadati</taxon>
        <taxon>Pseudomonadota</taxon>
        <taxon>Gammaproteobacteria</taxon>
        <taxon>Oceanospirillales</taxon>
        <taxon>Halomonadaceae</taxon>
        <taxon>Vreelandella</taxon>
    </lineage>
</organism>
<accession>A0ABU1GEG5</accession>
<name>A0ABU1GEG5_9GAMM</name>